<dbReference type="EMBL" id="PZKC01000001">
    <property type="protein sequence ID" value="PTD97871.1"/>
    <property type="molecule type" value="Genomic_DNA"/>
</dbReference>
<dbReference type="PANTHER" id="PTHR33525">
    <property type="match status" value="1"/>
</dbReference>
<keyword evidence="2" id="KW-0808">Transferase</keyword>
<dbReference type="Gene3D" id="1.10.3210.10">
    <property type="entry name" value="Hypothetical protein af1432"/>
    <property type="match status" value="1"/>
</dbReference>
<feature type="domain" description="HDOD" evidence="1">
    <location>
        <begin position="20"/>
        <end position="214"/>
    </location>
</feature>
<evidence type="ECO:0000259" key="1">
    <source>
        <dbReference type="PROSITE" id="PS51833"/>
    </source>
</evidence>
<dbReference type="PROSITE" id="PS51833">
    <property type="entry name" value="HDOD"/>
    <property type="match status" value="1"/>
</dbReference>
<evidence type="ECO:0000313" key="3">
    <source>
        <dbReference type="Proteomes" id="UP000241193"/>
    </source>
</evidence>
<accession>A0A2T4IJC1</accession>
<keyword evidence="2" id="KW-0418">Kinase</keyword>
<gene>
    <name evidence="2" type="ORF">C8261_00125</name>
</gene>
<reference evidence="2 3" key="1">
    <citation type="submission" date="2018-03" db="EMBL/GenBank/DDBJ databases">
        <authorList>
            <person name="Keele B.F."/>
        </authorList>
    </citation>
    <scope>NUCLEOTIDE SEQUENCE [LARGE SCALE GENOMIC DNA]</scope>
    <source>
        <strain evidence="2 3">D20</strain>
    </source>
</reference>
<dbReference type="AlphaFoldDB" id="A0A2T4IJC1"/>
<dbReference type="Proteomes" id="UP000241193">
    <property type="component" value="Unassembled WGS sequence"/>
</dbReference>
<sequence length="281" mass="30335">MSTPTHPLDRDELARRIAALPALPPLVMDLLASLQQEDLDVATLARRIAADQGLLVRTLRIANSPFYGLAGQVDSLDEAILVLGFRTVRSLVLGAGIVGGFRHKAGGGFRAGVFWRHSVAVAVCARALARARRANAEAAFTGGLLHDLGRYVMALCYPLEFERVVHLQAQRDCPHLEAERAVLGVDHAEVGVMLARAWGLPEGLIEGISCHHEPGENGAADLMHCAEVLAHALELGHEHRGMVPPMDHQAWQRGGFDAVTLAPLLGQIENEYEEVCNALLS</sequence>
<dbReference type="InterPro" id="IPR052340">
    <property type="entry name" value="RNase_Y/CdgJ"/>
</dbReference>
<dbReference type="NCBIfam" id="TIGR00277">
    <property type="entry name" value="HDIG"/>
    <property type="match status" value="1"/>
</dbReference>
<dbReference type="OrthoDB" id="9770715at2"/>
<dbReference type="SUPFAM" id="SSF109604">
    <property type="entry name" value="HD-domain/PDEase-like"/>
    <property type="match status" value="1"/>
</dbReference>
<keyword evidence="3" id="KW-1185">Reference proteome</keyword>
<protein>
    <submittedName>
        <fullName evidence="2">Histidine kinase</fullName>
    </submittedName>
</protein>
<dbReference type="PANTHER" id="PTHR33525:SF3">
    <property type="entry name" value="RIBONUCLEASE Y"/>
    <property type="match status" value="1"/>
</dbReference>
<dbReference type="RefSeq" id="WP_107491631.1">
    <property type="nucleotide sequence ID" value="NZ_PZKC01000001.1"/>
</dbReference>
<organism evidence="2 3">
    <name type="scientific">Pseudothauera lacus</name>
    <dbReference type="NCBI Taxonomy" id="2136175"/>
    <lineage>
        <taxon>Bacteria</taxon>
        <taxon>Pseudomonadati</taxon>
        <taxon>Pseudomonadota</taxon>
        <taxon>Betaproteobacteria</taxon>
        <taxon>Rhodocyclales</taxon>
        <taxon>Zoogloeaceae</taxon>
        <taxon>Pseudothauera</taxon>
    </lineage>
</organism>
<evidence type="ECO:0000313" key="2">
    <source>
        <dbReference type="EMBL" id="PTD97871.1"/>
    </source>
</evidence>
<proteinExistence type="predicted"/>
<reference evidence="2 3" key="2">
    <citation type="submission" date="2018-04" db="EMBL/GenBank/DDBJ databases">
        <title>Thauera lacus sp. nov., isolated from an saline lake in Inner Mongolia, China.</title>
        <authorList>
            <person name="Liang Q.-Y."/>
        </authorList>
    </citation>
    <scope>NUCLEOTIDE SEQUENCE [LARGE SCALE GENOMIC DNA]</scope>
    <source>
        <strain evidence="2 3">D20</strain>
    </source>
</reference>
<comment type="caution">
    <text evidence="2">The sequence shown here is derived from an EMBL/GenBank/DDBJ whole genome shotgun (WGS) entry which is preliminary data.</text>
</comment>
<dbReference type="InterPro" id="IPR013976">
    <property type="entry name" value="HDOD"/>
</dbReference>
<dbReference type="InterPro" id="IPR006675">
    <property type="entry name" value="HDIG_dom"/>
</dbReference>
<dbReference type="GO" id="GO:0016301">
    <property type="term" value="F:kinase activity"/>
    <property type="evidence" value="ECO:0007669"/>
    <property type="project" value="UniProtKB-KW"/>
</dbReference>
<name>A0A2T4IJC1_9RHOO</name>
<dbReference type="Pfam" id="PF08668">
    <property type="entry name" value="HDOD"/>
    <property type="match status" value="1"/>
</dbReference>